<evidence type="ECO:0000313" key="1">
    <source>
        <dbReference type="EMBL" id="MDP5306789.1"/>
    </source>
</evidence>
<dbReference type="InterPro" id="IPR039437">
    <property type="entry name" value="FrzH/put_lumazine-bd"/>
</dbReference>
<dbReference type="Gene3D" id="3.10.450.50">
    <property type="match status" value="1"/>
</dbReference>
<dbReference type="Pfam" id="PF12893">
    <property type="entry name" value="Lumazine_bd_2"/>
    <property type="match status" value="1"/>
</dbReference>
<dbReference type="InterPro" id="IPR032710">
    <property type="entry name" value="NTF2-like_dom_sf"/>
</dbReference>
<dbReference type="RefSeq" id="WP_305962627.1">
    <property type="nucleotide sequence ID" value="NZ_JAVAMQ010000004.1"/>
</dbReference>
<sequence length="127" mass="14115">MTTPICHDDHQAIRLVIQDYFEGVSSADRAPLDRAWDAGSGHWKGVVTDPGRVETVKVEPIADSIRRWAAGTPGTSTGRIVALEVIDGQLAIVKFELQLGDERFLDVLSLYKVNGTWKLVNKVFVRR</sequence>
<dbReference type="EMBL" id="JAVAMQ010000004">
    <property type="protein sequence ID" value="MDP5306789.1"/>
    <property type="molecule type" value="Genomic_DNA"/>
</dbReference>
<keyword evidence="2" id="KW-1185">Reference proteome</keyword>
<proteinExistence type="predicted"/>
<reference evidence="1 2" key="1">
    <citation type="submission" date="2023-08" db="EMBL/GenBank/DDBJ databases">
        <authorList>
            <person name="Park J.-S."/>
        </authorList>
    </citation>
    <scope>NUCLEOTIDE SEQUENCE [LARGE SCALE GENOMIC DNA]</scope>
    <source>
        <strain evidence="1 2">2205BS29-5</strain>
    </source>
</reference>
<evidence type="ECO:0000313" key="2">
    <source>
        <dbReference type="Proteomes" id="UP001224997"/>
    </source>
</evidence>
<name>A0ABT9JAE2_9RHOB</name>
<organism evidence="1 2">
    <name type="scientific">Paracoccus spongiarum</name>
    <dbReference type="NCBI Taxonomy" id="3064387"/>
    <lineage>
        <taxon>Bacteria</taxon>
        <taxon>Pseudomonadati</taxon>
        <taxon>Pseudomonadota</taxon>
        <taxon>Alphaproteobacteria</taxon>
        <taxon>Rhodobacterales</taxon>
        <taxon>Paracoccaceae</taxon>
        <taxon>Paracoccus</taxon>
    </lineage>
</organism>
<dbReference type="Proteomes" id="UP001224997">
    <property type="component" value="Unassembled WGS sequence"/>
</dbReference>
<protein>
    <submittedName>
        <fullName evidence="1">Nuclear transport factor 2 family protein</fullName>
    </submittedName>
</protein>
<accession>A0ABT9JAE2</accession>
<comment type="caution">
    <text evidence="1">The sequence shown here is derived from an EMBL/GenBank/DDBJ whole genome shotgun (WGS) entry which is preliminary data.</text>
</comment>
<gene>
    <name evidence="1" type="ORF">Q5Y72_06770</name>
</gene>
<dbReference type="SUPFAM" id="SSF54427">
    <property type="entry name" value="NTF2-like"/>
    <property type="match status" value="1"/>
</dbReference>